<dbReference type="SUPFAM" id="SSF58104">
    <property type="entry name" value="Methyl-accepting chemotaxis protein (MCP) signaling domain"/>
    <property type="match status" value="1"/>
</dbReference>
<dbReference type="InterPro" id="IPR003660">
    <property type="entry name" value="HAMP_dom"/>
</dbReference>
<reference evidence="13 14" key="1">
    <citation type="submission" date="2019-03" db="EMBL/GenBank/DDBJ databases">
        <title>Genomic Encyclopedia of Type Strains, Phase IV (KMG-IV): sequencing the most valuable type-strain genomes for metagenomic binning, comparative biology and taxonomic classification.</title>
        <authorList>
            <person name="Goeker M."/>
        </authorList>
    </citation>
    <scope>NUCLEOTIDE SEQUENCE [LARGE SCALE GENOMIC DNA]</scope>
    <source>
        <strain evidence="13 14">DSM 7445</strain>
    </source>
</reference>
<evidence type="ECO:0000256" key="6">
    <source>
        <dbReference type="ARBA" id="ARBA00023136"/>
    </source>
</evidence>
<evidence type="ECO:0000313" key="14">
    <source>
        <dbReference type="Proteomes" id="UP000295382"/>
    </source>
</evidence>
<comment type="subcellular location">
    <subcellularLocation>
        <location evidence="1">Cell membrane</location>
        <topology evidence="1">Multi-pass membrane protein</topology>
    </subcellularLocation>
</comment>
<dbReference type="PANTHER" id="PTHR43531">
    <property type="entry name" value="PROTEIN ICFG"/>
    <property type="match status" value="1"/>
</dbReference>
<dbReference type="GO" id="GO:0007165">
    <property type="term" value="P:signal transduction"/>
    <property type="evidence" value="ECO:0007669"/>
    <property type="project" value="UniProtKB-KW"/>
</dbReference>
<feature type="transmembrane region" description="Helical" evidence="10">
    <location>
        <begin position="193"/>
        <end position="212"/>
    </location>
</feature>
<evidence type="ECO:0000256" key="7">
    <source>
        <dbReference type="ARBA" id="ARBA00029447"/>
    </source>
</evidence>
<evidence type="ECO:0000259" key="12">
    <source>
        <dbReference type="PROSITE" id="PS50885"/>
    </source>
</evidence>
<dbReference type="InterPro" id="IPR004010">
    <property type="entry name" value="Double_Cache_2"/>
</dbReference>
<protein>
    <submittedName>
        <fullName evidence="13">Methyl-accepting chemotaxis sensory transducer with Cache sensor</fullName>
    </submittedName>
</protein>
<comment type="caution">
    <text evidence="13">The sequence shown here is derived from an EMBL/GenBank/DDBJ whole genome shotgun (WGS) entry which is preliminary data.</text>
</comment>
<dbReference type="GO" id="GO:0006935">
    <property type="term" value="P:chemotaxis"/>
    <property type="evidence" value="ECO:0007669"/>
    <property type="project" value="InterPro"/>
</dbReference>
<dbReference type="InterPro" id="IPR004090">
    <property type="entry name" value="Chemotax_Me-accpt_rcpt"/>
</dbReference>
<evidence type="ECO:0000256" key="3">
    <source>
        <dbReference type="ARBA" id="ARBA00022481"/>
    </source>
</evidence>
<name>A0A4R3HZL1_PAULE</name>
<dbReference type="CDD" id="cd06225">
    <property type="entry name" value="HAMP"/>
    <property type="match status" value="1"/>
</dbReference>
<keyword evidence="14" id="KW-1185">Reference proteome</keyword>
<dbReference type="InterPro" id="IPR051310">
    <property type="entry name" value="MCP_chemotaxis"/>
</dbReference>
<dbReference type="SMART" id="SM00283">
    <property type="entry name" value="MA"/>
    <property type="match status" value="1"/>
</dbReference>
<dbReference type="GO" id="GO:0004888">
    <property type="term" value="F:transmembrane signaling receptor activity"/>
    <property type="evidence" value="ECO:0007669"/>
    <property type="project" value="InterPro"/>
</dbReference>
<evidence type="ECO:0000256" key="5">
    <source>
        <dbReference type="ARBA" id="ARBA00022989"/>
    </source>
</evidence>
<dbReference type="InterPro" id="IPR004089">
    <property type="entry name" value="MCPsignal_dom"/>
</dbReference>
<feature type="domain" description="Methyl-accepting transducer" evidence="11">
    <location>
        <begin position="270"/>
        <end position="499"/>
    </location>
</feature>
<evidence type="ECO:0000259" key="11">
    <source>
        <dbReference type="PROSITE" id="PS50111"/>
    </source>
</evidence>
<evidence type="ECO:0000256" key="8">
    <source>
        <dbReference type="PROSITE-ProRule" id="PRU00284"/>
    </source>
</evidence>
<dbReference type="Pfam" id="PF00672">
    <property type="entry name" value="HAMP"/>
    <property type="match status" value="1"/>
</dbReference>
<evidence type="ECO:0000256" key="2">
    <source>
        <dbReference type="ARBA" id="ARBA00022475"/>
    </source>
</evidence>
<comment type="similarity">
    <text evidence="7">Belongs to the methyl-accepting chemotaxis (MCP) protein family.</text>
</comment>
<dbReference type="PANTHER" id="PTHR43531:SF14">
    <property type="entry name" value="METHYL-ACCEPTING CHEMOTAXIS PROTEIN I-RELATED"/>
    <property type="match status" value="1"/>
</dbReference>
<dbReference type="InterPro" id="IPR033480">
    <property type="entry name" value="sCache_2"/>
</dbReference>
<dbReference type="SMART" id="SM00304">
    <property type="entry name" value="HAMP"/>
    <property type="match status" value="1"/>
</dbReference>
<dbReference type="OrthoDB" id="8555762at2"/>
<keyword evidence="3" id="KW-0488">Methylation</keyword>
<dbReference type="GO" id="GO:0005886">
    <property type="term" value="C:plasma membrane"/>
    <property type="evidence" value="ECO:0007669"/>
    <property type="project" value="UniProtKB-SubCell"/>
</dbReference>
<evidence type="ECO:0000256" key="10">
    <source>
        <dbReference type="SAM" id="Phobius"/>
    </source>
</evidence>
<dbReference type="FunFam" id="1.10.287.950:FF:000001">
    <property type="entry name" value="Methyl-accepting chemotaxis sensory transducer"/>
    <property type="match status" value="1"/>
</dbReference>
<gene>
    <name evidence="13" type="ORF">EDC30_10270</name>
</gene>
<evidence type="ECO:0000256" key="4">
    <source>
        <dbReference type="ARBA" id="ARBA00022692"/>
    </source>
</evidence>
<keyword evidence="6 10" id="KW-0472">Membrane</keyword>
<keyword evidence="8" id="KW-0807">Transducer</keyword>
<dbReference type="Gene3D" id="3.30.450.20">
    <property type="entry name" value="PAS domain"/>
    <property type="match status" value="1"/>
</dbReference>
<evidence type="ECO:0000313" key="13">
    <source>
        <dbReference type="EMBL" id="TCS38334.1"/>
    </source>
</evidence>
<keyword evidence="4 10" id="KW-0812">Transmembrane</keyword>
<keyword evidence="5 10" id="KW-1133">Transmembrane helix</keyword>
<dbReference type="PROSITE" id="PS50885">
    <property type="entry name" value="HAMP"/>
    <property type="match status" value="1"/>
</dbReference>
<dbReference type="RefSeq" id="WP_132257377.1">
    <property type="nucleotide sequence ID" value="NZ_SLZQ01000002.1"/>
</dbReference>
<feature type="region of interest" description="Disordered" evidence="9">
    <location>
        <begin position="537"/>
        <end position="580"/>
    </location>
</feature>
<accession>A0A4R3HZL1</accession>
<dbReference type="Pfam" id="PF00015">
    <property type="entry name" value="MCPsignal"/>
    <property type="match status" value="1"/>
</dbReference>
<feature type="transmembrane region" description="Helical" evidence="10">
    <location>
        <begin position="13"/>
        <end position="33"/>
    </location>
</feature>
<dbReference type="Gene3D" id="1.10.287.950">
    <property type="entry name" value="Methyl-accepting chemotaxis protein"/>
    <property type="match status" value="1"/>
</dbReference>
<dbReference type="EMBL" id="SLZQ01000002">
    <property type="protein sequence ID" value="TCS38334.1"/>
    <property type="molecule type" value="Genomic_DNA"/>
</dbReference>
<evidence type="ECO:0000256" key="1">
    <source>
        <dbReference type="ARBA" id="ARBA00004651"/>
    </source>
</evidence>
<evidence type="ECO:0000256" key="9">
    <source>
        <dbReference type="SAM" id="MobiDB-lite"/>
    </source>
</evidence>
<keyword evidence="2" id="KW-1003">Cell membrane</keyword>
<dbReference type="CDD" id="cd11386">
    <property type="entry name" value="MCP_signal"/>
    <property type="match status" value="1"/>
</dbReference>
<dbReference type="Proteomes" id="UP000295382">
    <property type="component" value="Unassembled WGS sequence"/>
</dbReference>
<sequence length="580" mass="61779">MEKLFSLSIAKKLYLIFAWATLSIGILTSYALLSEKDMLLDERKTSVQRAVESAHGVLQYYHEQASKGAMPEEEAKRQAIAQIKRLRYSGTEYFWINDMHPRMVMHPIKPELDGKDLSDNKDPNGKRLFVEFVETVKAKGSGFVMYEWPKPGQSAPVPKASYVSGFAPWGWVIGSGVYIDTVTAAFWERLVRFALVALALCGVLIFVCSRIARSITRPLHQALNVAKTVAAGDLTSSIRVKGSDETAQLLHALAHMNDSLSRIVAGVRTGTDAIASASNQIASGNMDLSSRTEAQASSLAETTSSLEQLTSTVKQNADNARQANGLATAASEVAMKGGTVVAEVVETMGSINGSSKKIVDIISVIDGIAFQTNILALNAAVEAARAGEQGRGFAVVATEVRTLAQRSAAAAREIKELIGDSVEKVEAGTKLVDQAGVTMQEIVTSIRRVTDIMGEISAASQEQTTGIEQINQAITKMDEATQQNSALVEQSAAAAQSMQHQAANLASAVSVFKLSTQAPRHASLAIAPASKQVIAPPATAVSKPGGRPTAKPTQRAEPALSTRPAVAASSAARGDDWEEF</sequence>
<dbReference type="PRINTS" id="PR00260">
    <property type="entry name" value="CHEMTRNSDUCR"/>
</dbReference>
<dbReference type="Pfam" id="PF08269">
    <property type="entry name" value="dCache_2"/>
    <property type="match status" value="1"/>
</dbReference>
<organism evidence="13 14">
    <name type="scientific">Paucimonas lemoignei</name>
    <name type="common">Pseudomonas lemoignei</name>
    <dbReference type="NCBI Taxonomy" id="29443"/>
    <lineage>
        <taxon>Bacteria</taxon>
        <taxon>Pseudomonadati</taxon>
        <taxon>Pseudomonadota</taxon>
        <taxon>Betaproteobacteria</taxon>
        <taxon>Burkholderiales</taxon>
        <taxon>Burkholderiaceae</taxon>
        <taxon>Paucimonas</taxon>
    </lineage>
</organism>
<feature type="domain" description="HAMP" evidence="12">
    <location>
        <begin position="213"/>
        <end position="265"/>
    </location>
</feature>
<dbReference type="SMART" id="SM01049">
    <property type="entry name" value="Cache_2"/>
    <property type="match status" value="1"/>
</dbReference>
<dbReference type="PROSITE" id="PS50111">
    <property type="entry name" value="CHEMOTAXIS_TRANSDUC_2"/>
    <property type="match status" value="1"/>
</dbReference>
<dbReference type="AlphaFoldDB" id="A0A4R3HZL1"/>
<proteinExistence type="inferred from homology"/>